<evidence type="ECO:0000256" key="1">
    <source>
        <dbReference type="SAM" id="Phobius"/>
    </source>
</evidence>
<keyword evidence="1" id="KW-0472">Membrane</keyword>
<sequence>MNGGSLNSWFTYFFRGAVLFSLHHVCCRLWCFTDVSWPMTKRVNAYNT</sequence>
<keyword evidence="3" id="KW-1185">Reference proteome</keyword>
<accession>A0A5D2TFQ1</accession>
<evidence type="ECO:0000313" key="3">
    <source>
        <dbReference type="Proteomes" id="UP000323597"/>
    </source>
</evidence>
<dbReference type="EMBL" id="CM017657">
    <property type="protein sequence ID" value="TYI63153.1"/>
    <property type="molecule type" value="Genomic_DNA"/>
</dbReference>
<name>A0A5D2TFQ1_GOSMU</name>
<feature type="transmembrane region" description="Helical" evidence="1">
    <location>
        <begin position="12"/>
        <end position="32"/>
    </location>
</feature>
<reference evidence="2 3" key="1">
    <citation type="submission" date="2019-07" db="EMBL/GenBank/DDBJ databases">
        <title>WGS assembly of Gossypium mustelinum.</title>
        <authorList>
            <person name="Chen Z.J."/>
            <person name="Sreedasyam A."/>
            <person name="Ando A."/>
            <person name="Song Q."/>
            <person name="De L."/>
            <person name="Hulse-Kemp A."/>
            <person name="Ding M."/>
            <person name="Ye W."/>
            <person name="Kirkbride R."/>
            <person name="Jenkins J."/>
            <person name="Plott C."/>
            <person name="Lovell J."/>
            <person name="Lin Y.-M."/>
            <person name="Vaughn R."/>
            <person name="Liu B."/>
            <person name="Li W."/>
            <person name="Simpson S."/>
            <person name="Scheffler B."/>
            <person name="Saski C."/>
            <person name="Grover C."/>
            <person name="Hu G."/>
            <person name="Conover J."/>
            <person name="Carlson J."/>
            <person name="Shu S."/>
            <person name="Boston L."/>
            <person name="Williams M."/>
            <person name="Peterson D."/>
            <person name="Mcgee K."/>
            <person name="Jones D."/>
            <person name="Wendel J."/>
            <person name="Stelly D."/>
            <person name="Grimwood J."/>
            <person name="Schmutz J."/>
        </authorList>
    </citation>
    <scope>NUCLEOTIDE SEQUENCE [LARGE SCALE GENOMIC DNA]</scope>
    <source>
        <strain evidence="2">1408120.09</strain>
    </source>
</reference>
<organism evidence="2 3">
    <name type="scientific">Gossypium mustelinum</name>
    <name type="common">Cotton</name>
    <name type="synonym">Gossypium caicoense</name>
    <dbReference type="NCBI Taxonomy" id="34275"/>
    <lineage>
        <taxon>Eukaryota</taxon>
        <taxon>Viridiplantae</taxon>
        <taxon>Streptophyta</taxon>
        <taxon>Embryophyta</taxon>
        <taxon>Tracheophyta</taxon>
        <taxon>Spermatophyta</taxon>
        <taxon>Magnoliopsida</taxon>
        <taxon>eudicotyledons</taxon>
        <taxon>Gunneridae</taxon>
        <taxon>Pentapetalae</taxon>
        <taxon>rosids</taxon>
        <taxon>malvids</taxon>
        <taxon>Malvales</taxon>
        <taxon>Malvaceae</taxon>
        <taxon>Malvoideae</taxon>
        <taxon>Gossypium</taxon>
    </lineage>
</organism>
<keyword evidence="1" id="KW-0812">Transmembrane</keyword>
<dbReference type="AlphaFoldDB" id="A0A5D2TFQ1"/>
<protein>
    <submittedName>
        <fullName evidence="2">Uncharacterized protein</fullName>
    </submittedName>
</protein>
<proteinExistence type="predicted"/>
<keyword evidence="1" id="KW-1133">Transmembrane helix</keyword>
<dbReference type="Proteomes" id="UP000323597">
    <property type="component" value="Chromosome D09"/>
</dbReference>
<evidence type="ECO:0000313" key="2">
    <source>
        <dbReference type="EMBL" id="TYI63153.1"/>
    </source>
</evidence>
<gene>
    <name evidence="2" type="ORF">E1A91_D09G000100v1</name>
</gene>